<gene>
    <name evidence="2" type="ORF">BDK88_2651</name>
</gene>
<sequence length="87" mass="9333">MNAEGRPCPAFRPGESRLPSPPRDPSSDRCPAVHCSLPRLMGCRRLTAMGRPCGRPSQTAVPDGRGFYVGSRGPGRSDRTPAVFGPR</sequence>
<comment type="caution">
    <text evidence="2">The sequence shown here is derived from an EMBL/GenBank/DDBJ whole genome shotgun (WGS) entry which is preliminary data.</text>
</comment>
<proteinExistence type="predicted"/>
<dbReference type="AlphaFoldDB" id="A0A482YBG9"/>
<dbReference type="EMBL" id="SHMP01000005">
    <property type="protein sequence ID" value="RZV08577.1"/>
    <property type="molecule type" value="Genomic_DNA"/>
</dbReference>
<organism evidence="2 3">
    <name type="scientific">Natrinema hispanicum</name>
    <dbReference type="NCBI Taxonomy" id="392421"/>
    <lineage>
        <taxon>Archaea</taxon>
        <taxon>Methanobacteriati</taxon>
        <taxon>Methanobacteriota</taxon>
        <taxon>Stenosarchaea group</taxon>
        <taxon>Halobacteria</taxon>
        <taxon>Halobacteriales</taxon>
        <taxon>Natrialbaceae</taxon>
        <taxon>Natrinema</taxon>
    </lineage>
</organism>
<feature type="region of interest" description="Disordered" evidence="1">
    <location>
        <begin position="1"/>
        <end position="30"/>
    </location>
</feature>
<evidence type="ECO:0000313" key="3">
    <source>
        <dbReference type="Proteomes" id="UP000291097"/>
    </source>
</evidence>
<dbReference type="Proteomes" id="UP000291097">
    <property type="component" value="Unassembled WGS sequence"/>
</dbReference>
<name>A0A482YBG9_9EURY</name>
<reference evidence="2 3" key="1">
    <citation type="submission" date="2019-02" db="EMBL/GenBank/DDBJ databases">
        <title>Genomic Encyclopedia of Archaeal and Bacterial Type Strains, Phase II (KMG-II): from individual species to whole genera.</title>
        <authorList>
            <person name="Goeker M."/>
        </authorList>
    </citation>
    <scope>NUCLEOTIDE SEQUENCE [LARGE SCALE GENOMIC DNA]</scope>
    <source>
        <strain evidence="2 3">DSM 18328</strain>
    </source>
</reference>
<protein>
    <submittedName>
        <fullName evidence="2">Uncharacterized protein</fullName>
    </submittedName>
</protein>
<feature type="region of interest" description="Disordered" evidence="1">
    <location>
        <begin position="53"/>
        <end position="87"/>
    </location>
</feature>
<accession>A0A482YBG9</accession>
<evidence type="ECO:0000256" key="1">
    <source>
        <dbReference type="SAM" id="MobiDB-lite"/>
    </source>
</evidence>
<evidence type="ECO:0000313" key="2">
    <source>
        <dbReference type="EMBL" id="RZV08577.1"/>
    </source>
</evidence>